<proteinExistence type="predicted"/>
<gene>
    <name evidence="1" type="ORF">JS44_14910</name>
</gene>
<dbReference type="EMBL" id="JPZO01000129">
    <property type="protein sequence ID" value="KFZ32212.1"/>
    <property type="molecule type" value="Genomic_DNA"/>
</dbReference>
<sequence>MLQLLARVHSEEEIIQFVENKQLANNERSILLILRIASVLHLEKVVQWYASKLSDETVRYGFEIKTNILQKRYEEVLQQILKSSLSHLQTYIRTGSLDVYDLLVVAFKTNQLDIIRLLLHLVSEQKKKSFIVYDERARENISL</sequence>
<evidence type="ECO:0000313" key="1">
    <source>
        <dbReference type="EMBL" id="KFZ32212.1"/>
    </source>
</evidence>
<organism evidence="1">
    <name type="scientific">Anoxybacillus flavithermus</name>
    <dbReference type="NCBI Taxonomy" id="33934"/>
    <lineage>
        <taxon>Bacteria</taxon>
        <taxon>Bacillati</taxon>
        <taxon>Bacillota</taxon>
        <taxon>Bacilli</taxon>
        <taxon>Bacillales</taxon>
        <taxon>Anoxybacillaceae</taxon>
        <taxon>Anoxybacillus</taxon>
    </lineage>
</organism>
<name>A0A094IYL4_9BACL</name>
<reference evidence="1" key="1">
    <citation type="submission" date="2014-08" db="EMBL/GenBank/DDBJ databases">
        <title>Fullgenome sequencing of Anoxybacillus sp.25 isolate from Garga hot-spring Russia.</title>
        <authorList>
            <person name="Rozanov A.S."/>
            <person name="Kotenko A.V."/>
            <person name="Malup T.K."/>
            <person name="Peltek S.E."/>
        </authorList>
    </citation>
    <scope>NUCLEOTIDE SEQUENCE [LARGE SCALE GENOMIC DNA]</scope>
    <source>
        <strain evidence="1">25</strain>
    </source>
</reference>
<comment type="caution">
    <text evidence="1">The sequence shown here is derived from an EMBL/GenBank/DDBJ whole genome shotgun (WGS) entry which is preliminary data.</text>
</comment>
<accession>A0A094IYL4</accession>
<dbReference type="AlphaFoldDB" id="A0A094IYL4"/>
<protein>
    <submittedName>
        <fullName evidence="1">Uncharacterized protein</fullName>
    </submittedName>
</protein>